<reference evidence="1 2" key="1">
    <citation type="submission" date="2007-08" db="EMBL/GenBank/DDBJ databases">
        <authorList>
            <person name="Fulton L."/>
            <person name="Clifton S."/>
            <person name="Fulton B."/>
            <person name="Xu J."/>
            <person name="Minx P."/>
            <person name="Pepin K.H."/>
            <person name="Johnson M."/>
            <person name="Thiruvilangam P."/>
            <person name="Bhonagiri V."/>
            <person name="Nash W.E."/>
            <person name="Mardis E.R."/>
            <person name="Wilson R.K."/>
        </authorList>
    </citation>
    <scope>NUCLEOTIDE SEQUENCE [LARGE SCALE GENOMIC DNA]</scope>
    <source>
        <strain evidence="2">ATCC BAA-613 / DSM 15670 / CCUG 46953 / JCM 12243 / WAL 16351</strain>
    </source>
</reference>
<evidence type="ECO:0000313" key="2">
    <source>
        <dbReference type="Proteomes" id="UP000005396"/>
    </source>
</evidence>
<organism evidence="1 2">
    <name type="scientific">Enterocloster bolteae (strain ATCC BAA-613 / DSM 15670 / CCUG 46953 / JCM 12243 / WAL 16351)</name>
    <name type="common">Clostridium bolteae</name>
    <dbReference type="NCBI Taxonomy" id="411902"/>
    <lineage>
        <taxon>Bacteria</taxon>
        <taxon>Bacillati</taxon>
        <taxon>Bacillota</taxon>
        <taxon>Clostridia</taxon>
        <taxon>Lachnospirales</taxon>
        <taxon>Lachnospiraceae</taxon>
        <taxon>Enterocloster</taxon>
    </lineage>
</organism>
<evidence type="ECO:0000313" key="1">
    <source>
        <dbReference type="EMBL" id="EDP18114.1"/>
    </source>
</evidence>
<proteinExistence type="predicted"/>
<comment type="caution">
    <text evidence="1">The sequence shown here is derived from an EMBL/GenBank/DDBJ whole genome shotgun (WGS) entry which is preliminary data.</text>
</comment>
<dbReference type="PaxDb" id="411902-CLOBOL_01468"/>
<gene>
    <name evidence="1" type="ORF">CLOBOL_01468</name>
</gene>
<reference evidence="1 2" key="2">
    <citation type="submission" date="2007-09" db="EMBL/GenBank/DDBJ databases">
        <title>Draft genome sequence of Clostridium bolteae (ATCC BAA-613).</title>
        <authorList>
            <person name="Sudarsanam P."/>
            <person name="Ley R."/>
            <person name="Guruge J."/>
            <person name="Turnbaugh P.J."/>
            <person name="Mahowald M."/>
            <person name="Liep D."/>
            <person name="Gordon J."/>
        </authorList>
    </citation>
    <scope>NUCLEOTIDE SEQUENCE [LARGE SCALE GENOMIC DNA]</scope>
    <source>
        <strain evidence="2">ATCC BAA-613 / DSM 15670 / CCUG 46953 / JCM 12243 / WAL 16351</strain>
    </source>
</reference>
<protein>
    <submittedName>
        <fullName evidence="1">Uncharacterized protein</fullName>
    </submittedName>
</protein>
<accession>A8RL06</accession>
<dbReference type="AlphaFoldDB" id="A8RL06"/>
<name>A8RL06_ENTBW</name>
<sequence>MPVRCSGCIWIDRCTPLYKNMALWNMIPCMTERNDKDTQILPGFLLPGKRVCKSSAAVQSSNNHISVSHLSLYYIVLISCITVLRPILIIGDGKYNVKVEKIILSAYFVRSRVRAEVWAEVWALRACGLHFDACIYKIIIKTLSVHCFSMRIRL</sequence>
<dbReference type="Proteomes" id="UP000005396">
    <property type="component" value="Unassembled WGS sequence"/>
</dbReference>
<dbReference type="EMBL" id="ABCC02000017">
    <property type="protein sequence ID" value="EDP18114.1"/>
    <property type="molecule type" value="Genomic_DNA"/>
</dbReference>
<dbReference type="HOGENOM" id="CLU_1701166_0_0_9"/>